<dbReference type="AlphaFoldDB" id="A0AAV8CVF0"/>
<reference evidence="2" key="1">
    <citation type="submission" date="2022-08" db="EMBL/GenBank/DDBJ databases">
        <authorList>
            <person name="Marques A."/>
        </authorList>
    </citation>
    <scope>NUCLEOTIDE SEQUENCE</scope>
    <source>
        <strain evidence="2">RhyPub2mFocal</strain>
        <tissue evidence="2">Leaves</tissue>
    </source>
</reference>
<evidence type="ECO:0000313" key="2">
    <source>
        <dbReference type="EMBL" id="KAJ4759734.1"/>
    </source>
</evidence>
<dbReference type="Pfam" id="PF03478">
    <property type="entry name" value="Beta-prop_KIB1-4"/>
    <property type="match status" value="1"/>
</dbReference>
<dbReference type="PANTHER" id="PTHR44259:SF114">
    <property type="entry name" value="OS06G0707300 PROTEIN"/>
    <property type="match status" value="1"/>
</dbReference>
<evidence type="ECO:0000259" key="1">
    <source>
        <dbReference type="Pfam" id="PF03478"/>
    </source>
</evidence>
<dbReference type="EMBL" id="JAMFTS010000004">
    <property type="protein sequence ID" value="KAJ4759734.1"/>
    <property type="molecule type" value="Genomic_DNA"/>
</dbReference>
<dbReference type="Proteomes" id="UP001140206">
    <property type="component" value="Chromosome 4"/>
</dbReference>
<feature type="domain" description="KIB1-4 beta-propeller" evidence="1">
    <location>
        <begin position="81"/>
        <end position="318"/>
    </location>
</feature>
<dbReference type="PANTHER" id="PTHR44259">
    <property type="entry name" value="OS07G0183000 PROTEIN-RELATED"/>
    <property type="match status" value="1"/>
</dbReference>
<gene>
    <name evidence="2" type="ORF">LUZ62_070109</name>
</gene>
<name>A0AAV8CVF0_9POAL</name>
<dbReference type="InterPro" id="IPR050942">
    <property type="entry name" value="F-box_BR-signaling"/>
</dbReference>
<comment type="caution">
    <text evidence="2">The sequence shown here is derived from an EMBL/GenBank/DDBJ whole genome shotgun (WGS) entry which is preliminary data.</text>
</comment>
<dbReference type="InterPro" id="IPR005174">
    <property type="entry name" value="KIB1-4_b-propeller"/>
</dbReference>
<keyword evidence="3" id="KW-1185">Reference proteome</keyword>
<organism evidence="2 3">
    <name type="scientific">Rhynchospora pubera</name>
    <dbReference type="NCBI Taxonomy" id="906938"/>
    <lineage>
        <taxon>Eukaryota</taxon>
        <taxon>Viridiplantae</taxon>
        <taxon>Streptophyta</taxon>
        <taxon>Embryophyta</taxon>
        <taxon>Tracheophyta</taxon>
        <taxon>Spermatophyta</taxon>
        <taxon>Magnoliopsida</taxon>
        <taxon>Liliopsida</taxon>
        <taxon>Poales</taxon>
        <taxon>Cyperaceae</taxon>
        <taxon>Cyperoideae</taxon>
        <taxon>Rhynchosporeae</taxon>
        <taxon>Rhynchospora</taxon>
    </lineage>
</organism>
<protein>
    <submittedName>
        <fullName evidence="2">F-box domain-containing protein</fullName>
    </submittedName>
</protein>
<accession>A0AAV8CVF0</accession>
<sequence>MNSTLVIVPKKKSSRVSWAQLNPDLLRIISKKLCDICSFICFRAVCKRWRAATSLSDPPRQFPCVIDWPKGKGKLDDTLRVYSISSRGTHTFEVPDAHFHGPSDGYMLLYEPYRSAKECQSFLNPLTWIEWLFPLDMPVHIVKPIRLGGNLIRNDGPALLYKDDEHYFLCFWQSEKNDWTEMRVPSINTVALYDHKIFFAELGHQYKRVGVIDETTGVLLSYLPPPKEYFDHRYLIATDDGLLAVEMKDGMTILPSLVKDVTKCQFEVFRLKNYPQNPHWTKLSGIGDLMLFLDQQNGFSLKASDFGGFKGNCIYFITTGRKFLKKGYEHVIGRFDLESNRTERVPAPAWLGLRQWERRAAWFIPTLN</sequence>
<proteinExistence type="predicted"/>
<evidence type="ECO:0000313" key="3">
    <source>
        <dbReference type="Proteomes" id="UP001140206"/>
    </source>
</evidence>